<comment type="caution">
    <text evidence="1">The sequence shown here is derived from an EMBL/GenBank/DDBJ whole genome shotgun (WGS) entry which is preliminary data.</text>
</comment>
<protein>
    <recommendedName>
        <fullName evidence="3">HEPN AbiU2-like domain-containing protein</fullName>
    </recommendedName>
</protein>
<reference evidence="1 2" key="1">
    <citation type="journal article" date="2016" name="Nat. Commun.">
        <title>Thousands of microbial genomes shed light on interconnected biogeochemical processes in an aquifer system.</title>
        <authorList>
            <person name="Anantharaman K."/>
            <person name="Brown C.T."/>
            <person name="Hug L.A."/>
            <person name="Sharon I."/>
            <person name="Castelle C.J."/>
            <person name="Probst A.J."/>
            <person name="Thomas B.C."/>
            <person name="Singh A."/>
            <person name="Wilkins M.J."/>
            <person name="Karaoz U."/>
            <person name="Brodie E.L."/>
            <person name="Williams K.H."/>
            <person name="Hubbard S.S."/>
            <person name="Banfield J.F."/>
        </authorList>
    </citation>
    <scope>NUCLEOTIDE SEQUENCE [LARGE SCALE GENOMIC DNA]</scope>
</reference>
<proteinExistence type="predicted"/>
<evidence type="ECO:0000313" key="1">
    <source>
        <dbReference type="EMBL" id="OGL55229.1"/>
    </source>
</evidence>
<sequence length="220" mass="26606">MKTTGIYIQSDLLSQMSEDETVVLFQIFRITNSLEFWMRLHLLIPKERNKVFDFRNRMELYFALISIYKESIKEFDNHLATLLLDMNLSNDLKSRISQYTEWLSNWKKDEYLKVVDRIRNSLRFHLKPHIYKNYIKNGSESKDLLIGIADDKRYIDFLLTEPYTFEFLYIAEIVPDIPEKHKIDWIQERAIEETSKFLNLLREIIRELLKGHSYKKEIEI</sequence>
<dbReference type="Proteomes" id="UP000178082">
    <property type="component" value="Unassembled WGS sequence"/>
</dbReference>
<evidence type="ECO:0008006" key="3">
    <source>
        <dbReference type="Google" id="ProtNLM"/>
    </source>
</evidence>
<accession>A0A1F7SN77</accession>
<gene>
    <name evidence="1" type="ORF">A3G31_09680</name>
</gene>
<name>A0A1F7SN77_9BACT</name>
<dbReference type="EMBL" id="MGDI01000003">
    <property type="protein sequence ID" value="OGL55229.1"/>
    <property type="molecule type" value="Genomic_DNA"/>
</dbReference>
<dbReference type="AlphaFoldDB" id="A0A1F7SN77"/>
<organism evidence="1 2">
    <name type="scientific">Candidatus Schekmanbacteria bacterium RIFCSPLOWO2_12_FULL_38_15</name>
    <dbReference type="NCBI Taxonomy" id="1817883"/>
    <lineage>
        <taxon>Bacteria</taxon>
        <taxon>Candidatus Schekmaniibacteriota</taxon>
    </lineage>
</organism>
<evidence type="ECO:0000313" key="2">
    <source>
        <dbReference type="Proteomes" id="UP000178082"/>
    </source>
</evidence>